<feature type="transmembrane region" description="Helical" evidence="7">
    <location>
        <begin position="304"/>
        <end position="325"/>
    </location>
</feature>
<evidence type="ECO:0000256" key="1">
    <source>
        <dbReference type="ARBA" id="ARBA00004651"/>
    </source>
</evidence>
<evidence type="ECO:0000256" key="4">
    <source>
        <dbReference type="ARBA" id="ARBA00022840"/>
    </source>
</evidence>
<dbReference type="InterPro" id="IPR003593">
    <property type="entry name" value="AAA+_ATPase"/>
</dbReference>
<dbReference type="CDD" id="cd18575">
    <property type="entry name" value="ABC_6TM_bac_exporter_ABCB8_10_like"/>
    <property type="match status" value="1"/>
</dbReference>
<dbReference type="InterPro" id="IPR036640">
    <property type="entry name" value="ABC1_TM_sf"/>
</dbReference>
<keyword evidence="4" id="KW-0067">ATP-binding</keyword>
<dbReference type="InterPro" id="IPR017871">
    <property type="entry name" value="ABC_transporter-like_CS"/>
</dbReference>
<dbReference type="Pfam" id="PF00005">
    <property type="entry name" value="ABC_tran"/>
    <property type="match status" value="1"/>
</dbReference>
<evidence type="ECO:0000313" key="10">
    <source>
        <dbReference type="EMBL" id="MFC4654266.1"/>
    </source>
</evidence>
<dbReference type="SUPFAM" id="SSF52540">
    <property type="entry name" value="P-loop containing nucleoside triphosphate hydrolases"/>
    <property type="match status" value="1"/>
</dbReference>
<dbReference type="PANTHER" id="PTHR43394">
    <property type="entry name" value="ATP-DEPENDENT PERMEASE MDL1, MITOCHONDRIAL"/>
    <property type="match status" value="1"/>
</dbReference>
<evidence type="ECO:0000259" key="8">
    <source>
        <dbReference type="PROSITE" id="PS50893"/>
    </source>
</evidence>
<protein>
    <submittedName>
        <fullName evidence="10">ABC transporter transmembrane domain-containing protein</fullName>
    </submittedName>
</protein>
<dbReference type="CDD" id="cd03249">
    <property type="entry name" value="ABC_MTABC3_MDL1_MDL2"/>
    <property type="match status" value="1"/>
</dbReference>
<dbReference type="InterPro" id="IPR011918">
    <property type="entry name" value="ABC_MsbA_ATP-bd"/>
</dbReference>
<dbReference type="Proteomes" id="UP001595962">
    <property type="component" value="Unassembled WGS sequence"/>
</dbReference>
<evidence type="ECO:0000256" key="7">
    <source>
        <dbReference type="SAM" id="Phobius"/>
    </source>
</evidence>
<feature type="transmembrane region" description="Helical" evidence="7">
    <location>
        <begin position="85"/>
        <end position="105"/>
    </location>
</feature>
<dbReference type="SUPFAM" id="SSF90123">
    <property type="entry name" value="ABC transporter transmembrane region"/>
    <property type="match status" value="1"/>
</dbReference>
<keyword evidence="11" id="KW-1185">Reference proteome</keyword>
<evidence type="ECO:0000256" key="3">
    <source>
        <dbReference type="ARBA" id="ARBA00022741"/>
    </source>
</evidence>
<dbReference type="EMBL" id="JBHSGB010000005">
    <property type="protein sequence ID" value="MFC4654266.1"/>
    <property type="molecule type" value="Genomic_DNA"/>
</dbReference>
<name>A0ABV9JIC1_9GAMM</name>
<evidence type="ECO:0000256" key="6">
    <source>
        <dbReference type="ARBA" id="ARBA00023136"/>
    </source>
</evidence>
<keyword evidence="3" id="KW-0547">Nucleotide-binding</keyword>
<dbReference type="RefSeq" id="WP_377332078.1">
    <property type="nucleotide sequence ID" value="NZ_JBHSGB010000005.1"/>
</dbReference>
<accession>A0ABV9JIC1</accession>
<gene>
    <name evidence="10" type="ORF">ACFO3I_04405</name>
</gene>
<feature type="transmembrane region" description="Helical" evidence="7">
    <location>
        <begin position="267"/>
        <end position="292"/>
    </location>
</feature>
<dbReference type="Pfam" id="PF00664">
    <property type="entry name" value="ABC_membrane"/>
    <property type="match status" value="1"/>
</dbReference>
<dbReference type="NCBIfam" id="TIGR02204">
    <property type="entry name" value="MsbA_rel"/>
    <property type="match status" value="1"/>
</dbReference>
<keyword evidence="5 7" id="KW-1133">Transmembrane helix</keyword>
<feature type="domain" description="ABC transmembrane type-1" evidence="9">
    <location>
        <begin position="45"/>
        <end position="327"/>
    </location>
</feature>
<sequence>MSNTSAVTPEPSSEPLAPGNLAHENKIGPLLSLLPFLTPYASRWLLTFIALTVAAVATLTLPVAFRYLIDAGFSSDQAGHIDQYFLALFALSVLLAVATALRFYYVSWLGERVTADLRSAVYAHVVKMSPQFFELTKTGEVLSRLTTDTTLIQAVVGTSLSMGLRNSFLLLGGLVMLFVTSAKLAAYILLTLVLVILPIMLVGRKVRQLSRDSQDRIADASAVAGEVLNAIPTVQSYRQEQRETQRFTAAVENAFTTALSRIRARSVLTLVAIVLVFGAISFVLWLGAQAVLANEMTGGELSQFILYAVVTAGAIGAIAEVWGDLQRAAGAAERLMQLLSVQSPVLEQENPLPFALPEHNLAGSGIEFNAVNFSYPSRPDTLALDNFSLQIKAGEHIALVGPSGAGKTTLFQLLLRFYDPQSGQVKFNGTDLKDVRLTDARQPFGIVLQDTVIFAASVLDNIRYARPDATEHEVQQAAKMAAAHDFIQALPEGYQTYLGERGVRLSGGQRQRISIARAILSNPSVLLLDEATSALDAESERQVQQALDNAAQNRTTLVIAHRLATVLAADRIVVMDAGKIVAQGTHAELLQSSELYARLAALQFSH</sequence>
<evidence type="ECO:0000256" key="5">
    <source>
        <dbReference type="ARBA" id="ARBA00022989"/>
    </source>
</evidence>
<evidence type="ECO:0000256" key="2">
    <source>
        <dbReference type="ARBA" id="ARBA00022692"/>
    </source>
</evidence>
<feature type="domain" description="ABC transporter" evidence="8">
    <location>
        <begin position="366"/>
        <end position="602"/>
    </location>
</feature>
<dbReference type="PROSITE" id="PS50929">
    <property type="entry name" value="ABC_TM1F"/>
    <property type="match status" value="1"/>
</dbReference>
<dbReference type="InterPro" id="IPR039421">
    <property type="entry name" value="Type_1_exporter"/>
</dbReference>
<comment type="subcellular location">
    <subcellularLocation>
        <location evidence="1">Cell membrane</location>
        <topology evidence="1">Multi-pass membrane protein</topology>
    </subcellularLocation>
</comment>
<evidence type="ECO:0000313" key="11">
    <source>
        <dbReference type="Proteomes" id="UP001595962"/>
    </source>
</evidence>
<dbReference type="PROSITE" id="PS50893">
    <property type="entry name" value="ABC_TRANSPORTER_2"/>
    <property type="match status" value="1"/>
</dbReference>
<dbReference type="PANTHER" id="PTHR43394:SF1">
    <property type="entry name" value="ATP-BINDING CASSETTE SUB-FAMILY B MEMBER 10, MITOCHONDRIAL"/>
    <property type="match status" value="1"/>
</dbReference>
<feature type="transmembrane region" description="Helical" evidence="7">
    <location>
        <begin position="168"/>
        <end position="201"/>
    </location>
</feature>
<reference evidence="11" key="1">
    <citation type="journal article" date="2019" name="Int. J. Syst. Evol. Microbiol.">
        <title>The Global Catalogue of Microorganisms (GCM) 10K type strain sequencing project: providing services to taxonomists for standard genome sequencing and annotation.</title>
        <authorList>
            <consortium name="The Broad Institute Genomics Platform"/>
            <consortium name="The Broad Institute Genome Sequencing Center for Infectious Disease"/>
            <person name="Wu L."/>
            <person name="Ma J."/>
        </authorList>
    </citation>
    <scope>NUCLEOTIDE SEQUENCE [LARGE SCALE GENOMIC DNA]</scope>
    <source>
        <strain evidence="11">DT28</strain>
    </source>
</reference>
<dbReference type="InterPro" id="IPR011527">
    <property type="entry name" value="ABC1_TM_dom"/>
</dbReference>
<feature type="transmembrane region" description="Helical" evidence="7">
    <location>
        <begin position="44"/>
        <end position="65"/>
    </location>
</feature>
<dbReference type="PROSITE" id="PS00211">
    <property type="entry name" value="ABC_TRANSPORTER_1"/>
    <property type="match status" value="1"/>
</dbReference>
<organism evidence="10 11">
    <name type="scientific">Rheinheimera marina</name>
    <dbReference type="NCBI Taxonomy" id="1774958"/>
    <lineage>
        <taxon>Bacteria</taxon>
        <taxon>Pseudomonadati</taxon>
        <taxon>Pseudomonadota</taxon>
        <taxon>Gammaproteobacteria</taxon>
        <taxon>Chromatiales</taxon>
        <taxon>Chromatiaceae</taxon>
        <taxon>Rheinheimera</taxon>
    </lineage>
</organism>
<dbReference type="Gene3D" id="3.40.50.300">
    <property type="entry name" value="P-loop containing nucleotide triphosphate hydrolases"/>
    <property type="match status" value="1"/>
</dbReference>
<evidence type="ECO:0000259" key="9">
    <source>
        <dbReference type="PROSITE" id="PS50929"/>
    </source>
</evidence>
<dbReference type="SMART" id="SM00382">
    <property type="entry name" value="AAA"/>
    <property type="match status" value="1"/>
</dbReference>
<keyword evidence="2 7" id="KW-0812">Transmembrane</keyword>
<dbReference type="Gene3D" id="1.20.1560.10">
    <property type="entry name" value="ABC transporter type 1, transmembrane domain"/>
    <property type="match status" value="1"/>
</dbReference>
<comment type="caution">
    <text evidence="10">The sequence shown here is derived from an EMBL/GenBank/DDBJ whole genome shotgun (WGS) entry which is preliminary data.</text>
</comment>
<dbReference type="InterPro" id="IPR027417">
    <property type="entry name" value="P-loop_NTPase"/>
</dbReference>
<dbReference type="InterPro" id="IPR003439">
    <property type="entry name" value="ABC_transporter-like_ATP-bd"/>
</dbReference>
<proteinExistence type="predicted"/>
<keyword evidence="6 7" id="KW-0472">Membrane</keyword>